<dbReference type="SUPFAM" id="SSF53098">
    <property type="entry name" value="Ribonuclease H-like"/>
    <property type="match status" value="1"/>
</dbReference>
<evidence type="ECO:0000259" key="1">
    <source>
        <dbReference type="PROSITE" id="PS50994"/>
    </source>
</evidence>
<dbReference type="GO" id="GO:0015074">
    <property type="term" value="P:DNA integration"/>
    <property type="evidence" value="ECO:0007669"/>
    <property type="project" value="InterPro"/>
</dbReference>
<dbReference type="Gene3D" id="3.30.420.10">
    <property type="entry name" value="Ribonuclease H-like superfamily/Ribonuclease H"/>
    <property type="match status" value="1"/>
</dbReference>
<dbReference type="InterPro" id="IPR012337">
    <property type="entry name" value="RNaseH-like_sf"/>
</dbReference>
<comment type="caution">
    <text evidence="2">The sequence shown here is derived from an EMBL/GenBank/DDBJ whole genome shotgun (WGS) entry which is preliminary data.</text>
</comment>
<proteinExistence type="predicted"/>
<accession>A0A699KSI8</accession>
<dbReference type="EMBL" id="BKCJ010550218">
    <property type="protein sequence ID" value="GFB09173.1"/>
    <property type="molecule type" value="Genomic_DNA"/>
</dbReference>
<dbReference type="GO" id="GO:0003676">
    <property type="term" value="F:nucleic acid binding"/>
    <property type="evidence" value="ECO:0007669"/>
    <property type="project" value="InterPro"/>
</dbReference>
<dbReference type="InterPro" id="IPR036397">
    <property type="entry name" value="RNaseH_sf"/>
</dbReference>
<dbReference type="InterPro" id="IPR039537">
    <property type="entry name" value="Retrotran_Ty1/copia-like"/>
</dbReference>
<dbReference type="PANTHER" id="PTHR42648:SF32">
    <property type="entry name" value="RIBONUCLEASE H-LIKE DOMAIN, GAG-PRE-INTEGRASE DOMAIN PROTEIN-RELATED"/>
    <property type="match status" value="1"/>
</dbReference>
<sequence>MTGNRSYLIDYEEIDGRFVAFRGNSKGGKITGKDFKLTDESHVLLKVPRKDNMYSADLKNVVLQGDDFSRFRWVFFLATKNETSEILKKFITGIKNLVDIRLKVIRCDNRIEFKNRVIDQFCEMKGIKREFSVARTPQ</sequence>
<protein>
    <submittedName>
        <fullName evidence="2">Putative ribonuclease H-like domain-containing protein</fullName>
    </submittedName>
</protein>
<dbReference type="PANTHER" id="PTHR42648">
    <property type="entry name" value="TRANSPOSASE, PUTATIVE-RELATED"/>
    <property type="match status" value="1"/>
</dbReference>
<dbReference type="AlphaFoldDB" id="A0A699KSI8"/>
<dbReference type="PROSITE" id="PS50994">
    <property type="entry name" value="INTEGRASE"/>
    <property type="match status" value="1"/>
</dbReference>
<dbReference type="InterPro" id="IPR001584">
    <property type="entry name" value="Integrase_cat-core"/>
</dbReference>
<evidence type="ECO:0000313" key="2">
    <source>
        <dbReference type="EMBL" id="GFB09173.1"/>
    </source>
</evidence>
<organism evidence="2">
    <name type="scientific">Tanacetum cinerariifolium</name>
    <name type="common">Dalmatian daisy</name>
    <name type="synonym">Chrysanthemum cinerariifolium</name>
    <dbReference type="NCBI Taxonomy" id="118510"/>
    <lineage>
        <taxon>Eukaryota</taxon>
        <taxon>Viridiplantae</taxon>
        <taxon>Streptophyta</taxon>
        <taxon>Embryophyta</taxon>
        <taxon>Tracheophyta</taxon>
        <taxon>Spermatophyta</taxon>
        <taxon>Magnoliopsida</taxon>
        <taxon>eudicotyledons</taxon>
        <taxon>Gunneridae</taxon>
        <taxon>Pentapetalae</taxon>
        <taxon>asterids</taxon>
        <taxon>campanulids</taxon>
        <taxon>Asterales</taxon>
        <taxon>Asteraceae</taxon>
        <taxon>Asteroideae</taxon>
        <taxon>Anthemideae</taxon>
        <taxon>Anthemidinae</taxon>
        <taxon>Tanacetum</taxon>
    </lineage>
</organism>
<name>A0A699KSI8_TANCI</name>
<feature type="domain" description="Integrase catalytic" evidence="1">
    <location>
        <begin position="22"/>
        <end position="138"/>
    </location>
</feature>
<reference evidence="2" key="1">
    <citation type="journal article" date="2019" name="Sci. Rep.">
        <title>Draft genome of Tanacetum cinerariifolium, the natural source of mosquito coil.</title>
        <authorList>
            <person name="Yamashiro T."/>
            <person name="Shiraishi A."/>
            <person name="Satake H."/>
            <person name="Nakayama K."/>
        </authorList>
    </citation>
    <scope>NUCLEOTIDE SEQUENCE</scope>
</reference>
<gene>
    <name evidence="2" type="ORF">Tci_681144</name>
</gene>